<evidence type="ECO:0000259" key="3">
    <source>
        <dbReference type="PROSITE" id="PS50089"/>
    </source>
</evidence>
<gene>
    <name evidence="4" type="ORF">PSON_ATCC_30995.1.T0220161</name>
</gene>
<evidence type="ECO:0000256" key="2">
    <source>
        <dbReference type="SAM" id="Coils"/>
    </source>
</evidence>
<name>A0A8S1LKQ2_9CILI</name>
<evidence type="ECO:0000256" key="1">
    <source>
        <dbReference type="PROSITE-ProRule" id="PRU00175"/>
    </source>
</evidence>
<protein>
    <recommendedName>
        <fullName evidence="3">RING-type domain-containing protein</fullName>
    </recommendedName>
</protein>
<feature type="coiled-coil region" evidence="2">
    <location>
        <begin position="274"/>
        <end position="344"/>
    </location>
</feature>
<accession>A0A8S1LKQ2</accession>
<organism evidence="4 5">
    <name type="scientific">Paramecium sonneborni</name>
    <dbReference type="NCBI Taxonomy" id="65129"/>
    <lineage>
        <taxon>Eukaryota</taxon>
        <taxon>Sar</taxon>
        <taxon>Alveolata</taxon>
        <taxon>Ciliophora</taxon>
        <taxon>Intramacronucleata</taxon>
        <taxon>Oligohymenophorea</taxon>
        <taxon>Peniculida</taxon>
        <taxon>Parameciidae</taxon>
        <taxon>Paramecium</taxon>
    </lineage>
</organism>
<dbReference type="GO" id="GO:0005737">
    <property type="term" value="C:cytoplasm"/>
    <property type="evidence" value="ECO:0007669"/>
    <property type="project" value="TreeGrafter"/>
</dbReference>
<dbReference type="EMBL" id="CAJJDN010000022">
    <property type="protein sequence ID" value="CAD8066881.1"/>
    <property type="molecule type" value="Genomic_DNA"/>
</dbReference>
<keyword evidence="1" id="KW-0863">Zinc-finger</keyword>
<keyword evidence="1" id="KW-0862">Zinc</keyword>
<dbReference type="PANTHER" id="PTHR22996">
    <property type="entry name" value="MAHOGUNIN"/>
    <property type="match status" value="1"/>
</dbReference>
<keyword evidence="2" id="KW-0175">Coiled coil</keyword>
<dbReference type="Proteomes" id="UP000692954">
    <property type="component" value="Unassembled WGS sequence"/>
</dbReference>
<dbReference type="GO" id="GO:0008270">
    <property type="term" value="F:zinc ion binding"/>
    <property type="evidence" value="ECO:0007669"/>
    <property type="project" value="UniProtKB-KW"/>
</dbReference>
<dbReference type="GO" id="GO:0061630">
    <property type="term" value="F:ubiquitin protein ligase activity"/>
    <property type="evidence" value="ECO:0007669"/>
    <property type="project" value="UniProtKB-EC"/>
</dbReference>
<proteinExistence type="predicted"/>
<comment type="caution">
    <text evidence="4">The sequence shown here is derived from an EMBL/GenBank/DDBJ whole genome shotgun (WGS) entry which is preliminary data.</text>
</comment>
<evidence type="ECO:0000313" key="5">
    <source>
        <dbReference type="Proteomes" id="UP000692954"/>
    </source>
</evidence>
<dbReference type="PANTHER" id="PTHR22996:SF0">
    <property type="entry name" value="RE60872P-RELATED"/>
    <property type="match status" value="1"/>
</dbReference>
<sequence>MGNFINNKEVIKRNSKEIAYSQVQESPNIVIKQSKIANVEIIKLSMQIDEVELIYDSVDKIQVDIRYSSQVNFLLSVYTFIEESKQHRFERTMLESTIQKFKCPKGLNHQIPSKYIEFMIIDLIKFSRIRATPEKQYHNLILEMKSLTSKSSQIIYFYKIDCNQQTFRCELINTKQLIVYKNCIYEIHELYGIKNTPFNPQWNPNTVEDKECVICFCNMINTILLPCKHMCTCSNCADYILLKQKVKQCPLCRIDIDNYLTLEIKDKEKQDLQLRQFQEEQQKYLEVNKEKKEQQAIKQSQIMEQLQSKIHQDQIKKLNFINDIKDFQRNNSNEENQSDQIEKIKKFREQDNNNESMQLSQDDQQKYQSKQRISNYDFLKQERRILNSFQQEKQNNSQQESNESEISQNHPYIQSLKNFESYQISKQQYQCIFGTNKAYPTVPNYFKESQNIYQLMAYIDNYDMNDQSNLYIQQIQNQQKDLEEQFQMQSQEFKFYQQQQHSQQQLVKYKNQQIQFCQLQQYNIKQGDEIIKQFELNVMIQQFNIENDYKRIQEAQNKQVLEEFTKGLFATRNQFDDVVLKNKIEIEEAQKQCQDDNDCRLRTNKGIYQQFRTIFTESSLGKE</sequence>
<dbReference type="GO" id="GO:0016567">
    <property type="term" value="P:protein ubiquitination"/>
    <property type="evidence" value="ECO:0007669"/>
    <property type="project" value="TreeGrafter"/>
</dbReference>
<reference evidence="4" key="1">
    <citation type="submission" date="2021-01" db="EMBL/GenBank/DDBJ databases">
        <authorList>
            <consortium name="Genoscope - CEA"/>
            <person name="William W."/>
        </authorList>
    </citation>
    <scope>NUCLEOTIDE SEQUENCE</scope>
</reference>
<feature type="coiled-coil region" evidence="2">
    <location>
        <begin position="465"/>
        <end position="499"/>
    </location>
</feature>
<evidence type="ECO:0000313" key="4">
    <source>
        <dbReference type="EMBL" id="CAD8066881.1"/>
    </source>
</evidence>
<dbReference type="Pfam" id="PF13920">
    <property type="entry name" value="zf-C3HC4_3"/>
    <property type="match status" value="1"/>
</dbReference>
<keyword evidence="5" id="KW-1185">Reference proteome</keyword>
<dbReference type="InterPro" id="IPR045194">
    <property type="entry name" value="MGRN1/RNF157-like"/>
</dbReference>
<dbReference type="AlphaFoldDB" id="A0A8S1LKQ2"/>
<dbReference type="InterPro" id="IPR001841">
    <property type="entry name" value="Znf_RING"/>
</dbReference>
<feature type="domain" description="RING-type" evidence="3">
    <location>
        <begin position="212"/>
        <end position="253"/>
    </location>
</feature>
<dbReference type="PROSITE" id="PS50089">
    <property type="entry name" value="ZF_RING_2"/>
    <property type="match status" value="1"/>
</dbReference>
<keyword evidence="1" id="KW-0479">Metal-binding</keyword>
<dbReference type="FunFam" id="3.30.40.10:FF:001258">
    <property type="entry name" value="Uncharacterized protein"/>
    <property type="match status" value="1"/>
</dbReference>
<dbReference type="OrthoDB" id="10261999at2759"/>